<name>A0A8X6MRW1_NEPPI</name>
<reference evidence="1" key="1">
    <citation type="submission" date="2020-08" db="EMBL/GenBank/DDBJ databases">
        <title>Multicomponent nature underlies the extraordinary mechanical properties of spider dragline silk.</title>
        <authorList>
            <person name="Kono N."/>
            <person name="Nakamura H."/>
            <person name="Mori M."/>
            <person name="Yoshida Y."/>
            <person name="Ohtoshi R."/>
            <person name="Malay A.D."/>
            <person name="Moran D.A.P."/>
            <person name="Tomita M."/>
            <person name="Numata K."/>
            <person name="Arakawa K."/>
        </authorList>
    </citation>
    <scope>NUCLEOTIDE SEQUENCE</scope>
</reference>
<accession>A0A8X6MRW1</accession>
<dbReference type="Proteomes" id="UP000887013">
    <property type="component" value="Unassembled WGS sequence"/>
</dbReference>
<organism evidence="1 2">
    <name type="scientific">Nephila pilipes</name>
    <name type="common">Giant wood spider</name>
    <name type="synonym">Nephila maculata</name>
    <dbReference type="NCBI Taxonomy" id="299642"/>
    <lineage>
        <taxon>Eukaryota</taxon>
        <taxon>Metazoa</taxon>
        <taxon>Ecdysozoa</taxon>
        <taxon>Arthropoda</taxon>
        <taxon>Chelicerata</taxon>
        <taxon>Arachnida</taxon>
        <taxon>Araneae</taxon>
        <taxon>Araneomorphae</taxon>
        <taxon>Entelegynae</taxon>
        <taxon>Araneoidea</taxon>
        <taxon>Nephilidae</taxon>
        <taxon>Nephila</taxon>
    </lineage>
</organism>
<proteinExistence type="predicted"/>
<keyword evidence="2" id="KW-1185">Reference proteome</keyword>
<dbReference type="AlphaFoldDB" id="A0A8X6MRW1"/>
<evidence type="ECO:0000313" key="2">
    <source>
        <dbReference type="Proteomes" id="UP000887013"/>
    </source>
</evidence>
<evidence type="ECO:0000313" key="1">
    <source>
        <dbReference type="EMBL" id="GFS74658.1"/>
    </source>
</evidence>
<dbReference type="EMBL" id="BMAW01096436">
    <property type="protein sequence ID" value="GFS74658.1"/>
    <property type="molecule type" value="Genomic_DNA"/>
</dbReference>
<sequence>MEVQHDNNLASITHWVLIQKRIQRLSFRELLKLSSCLNIGLLTPQLALLSICTHFTSKLDSEPLPKPRDRGPDRMAIVAVKISYTGAQYVKIYQTQESSLWLTLIQSDTISGANLIVQNC</sequence>
<comment type="caution">
    <text evidence="1">The sequence shown here is derived from an EMBL/GenBank/DDBJ whole genome shotgun (WGS) entry which is preliminary data.</text>
</comment>
<gene>
    <name evidence="1" type="ORF">NPIL_340271</name>
</gene>
<protein>
    <submittedName>
        <fullName evidence="1">Uncharacterized protein</fullName>
    </submittedName>
</protein>